<proteinExistence type="inferred from homology"/>
<dbReference type="Pfam" id="PF00664">
    <property type="entry name" value="ABC_membrane"/>
    <property type="match status" value="1"/>
</dbReference>
<dbReference type="RefSeq" id="WP_051749523.1">
    <property type="nucleotide sequence ID" value="NZ_JFDP01000079.1"/>
</dbReference>
<dbReference type="GO" id="GO:0005524">
    <property type="term" value="F:ATP binding"/>
    <property type="evidence" value="ECO:0007669"/>
    <property type="project" value="UniProtKB-KW"/>
</dbReference>
<feature type="transmembrane region" description="Helical" evidence="10">
    <location>
        <begin position="206"/>
        <end position="229"/>
    </location>
</feature>
<dbReference type="PROSITE" id="PS50893">
    <property type="entry name" value="ABC_TRANSPORTER_2"/>
    <property type="match status" value="1"/>
</dbReference>
<evidence type="ECO:0000256" key="8">
    <source>
        <dbReference type="ARBA" id="ARBA00022989"/>
    </source>
</evidence>
<sequence length="537" mass="60327">MAQINRGSVNNSATTHDAIVQGVVLIVLAVAWIIVSLLNNWVTTYLEVMTVGLLRERIFHKTMSLSHADKQRFSQSTLLNICVNDIQKIAKCMVIILRPGFMGISYFIGSIIVLFAVAQNHWQIPVLVISITIATAIIYSLMAAINEKRWRKAKPAIDSLNNKLLENIYGIKVIRLFTLENQFLESSHKQWSEVIKRSMIPIRISALVISFLMLMIFSVSPLIIIVGATTKTLVSAEILSIMQAANMLVLGISILAFSINEIIQTKVSFMRVNEFFHHKELITYQGNKTITNGLIQFDNVSFSYENNPNHLVLKNISFTIYPNERVGIVGTTGSGKSTLINLLMHRFIPNNGSIKIDDTLLKDIDIKNLRDWFSVNEQTPVLIKGTFYENILFGLNNINEQEINEAVELAQATKFINDADNGIYGIVEQNAKNLSGGQKQRLALSRCLLRKSPALVLDDCTSALDTITEAKVFEGIRKQTYFKQQIIVAQRISNILDCDKIIVMDKGEIVSIGTSEQLLKDCEIFKAIYNEQLAVDR</sequence>
<evidence type="ECO:0000256" key="5">
    <source>
        <dbReference type="ARBA" id="ARBA00022692"/>
    </source>
</evidence>
<keyword evidence="9 10" id="KW-0472">Membrane</keyword>
<dbReference type="AlphaFoldDB" id="A0A084EWN8"/>
<gene>
    <name evidence="13" type="ORF">UDIV_6190</name>
</gene>
<dbReference type="EMBL" id="JFDP01000079">
    <property type="protein sequence ID" value="KEZ22380.1"/>
    <property type="molecule type" value="Genomic_DNA"/>
</dbReference>
<dbReference type="FunFam" id="3.40.50.300:FF:000854">
    <property type="entry name" value="Multidrug ABC transporter ATP-binding protein"/>
    <property type="match status" value="1"/>
</dbReference>
<dbReference type="InterPro" id="IPR017871">
    <property type="entry name" value="ABC_transporter-like_CS"/>
</dbReference>
<feature type="transmembrane region" description="Helical" evidence="10">
    <location>
        <begin position="18"/>
        <end position="39"/>
    </location>
</feature>
<evidence type="ECO:0000256" key="2">
    <source>
        <dbReference type="ARBA" id="ARBA00005417"/>
    </source>
</evidence>
<keyword evidence="4" id="KW-1003">Cell membrane</keyword>
<feature type="transmembrane region" description="Helical" evidence="10">
    <location>
        <begin position="95"/>
        <end position="118"/>
    </location>
</feature>
<dbReference type="InterPro" id="IPR027417">
    <property type="entry name" value="P-loop_NTPase"/>
</dbReference>
<dbReference type="InterPro" id="IPR039421">
    <property type="entry name" value="Type_1_exporter"/>
</dbReference>
<keyword evidence="14" id="KW-1185">Reference proteome</keyword>
<dbReference type="SUPFAM" id="SSF90123">
    <property type="entry name" value="ABC transporter transmembrane region"/>
    <property type="match status" value="1"/>
</dbReference>
<evidence type="ECO:0000259" key="12">
    <source>
        <dbReference type="PROSITE" id="PS50929"/>
    </source>
</evidence>
<evidence type="ECO:0000256" key="10">
    <source>
        <dbReference type="SAM" id="Phobius"/>
    </source>
</evidence>
<comment type="similarity">
    <text evidence="2">Belongs to the ABC transporter superfamily.</text>
</comment>
<dbReference type="Pfam" id="PF00005">
    <property type="entry name" value="ABC_tran"/>
    <property type="match status" value="1"/>
</dbReference>
<dbReference type="InterPro" id="IPR003439">
    <property type="entry name" value="ABC_transporter-like_ATP-bd"/>
</dbReference>
<dbReference type="PROSITE" id="PS00211">
    <property type="entry name" value="ABC_TRANSPORTER_1"/>
    <property type="match status" value="1"/>
</dbReference>
<keyword evidence="8 10" id="KW-1133">Transmembrane helix</keyword>
<dbReference type="Gene3D" id="1.20.1560.10">
    <property type="entry name" value="ABC transporter type 1, transmembrane domain"/>
    <property type="match status" value="1"/>
</dbReference>
<dbReference type="SUPFAM" id="SSF52540">
    <property type="entry name" value="P-loop containing nucleoside triphosphate hydrolases"/>
    <property type="match status" value="1"/>
</dbReference>
<evidence type="ECO:0000256" key="6">
    <source>
        <dbReference type="ARBA" id="ARBA00022741"/>
    </source>
</evidence>
<evidence type="ECO:0000313" key="13">
    <source>
        <dbReference type="EMBL" id="KEZ22380.1"/>
    </source>
</evidence>
<dbReference type="GO" id="GO:0034040">
    <property type="term" value="F:ATPase-coupled lipid transmembrane transporter activity"/>
    <property type="evidence" value="ECO:0007669"/>
    <property type="project" value="TreeGrafter"/>
</dbReference>
<protein>
    <submittedName>
        <fullName evidence="13">ABC transporter ATP-binding protein</fullName>
    </submittedName>
</protein>
<feature type="domain" description="ABC transporter" evidence="11">
    <location>
        <begin position="295"/>
        <end position="531"/>
    </location>
</feature>
<keyword evidence="3" id="KW-0813">Transport</keyword>
<dbReference type="eggNOG" id="COG1132">
    <property type="taxonomic scope" value="Bacteria"/>
</dbReference>
<dbReference type="GO" id="GO:0016887">
    <property type="term" value="F:ATP hydrolysis activity"/>
    <property type="evidence" value="ECO:0007669"/>
    <property type="project" value="InterPro"/>
</dbReference>
<dbReference type="PANTHER" id="PTHR24221:SF654">
    <property type="entry name" value="ATP-BINDING CASSETTE SUB-FAMILY B MEMBER 6"/>
    <property type="match status" value="1"/>
</dbReference>
<dbReference type="SMART" id="SM00382">
    <property type="entry name" value="AAA"/>
    <property type="match status" value="1"/>
</dbReference>
<comment type="subcellular location">
    <subcellularLocation>
        <location evidence="1">Cell membrane</location>
        <topology evidence="1">Multi-pass membrane protein</topology>
    </subcellularLocation>
</comment>
<dbReference type="Gene3D" id="3.40.50.300">
    <property type="entry name" value="P-loop containing nucleotide triphosphate hydrolases"/>
    <property type="match status" value="1"/>
</dbReference>
<evidence type="ECO:0000256" key="1">
    <source>
        <dbReference type="ARBA" id="ARBA00004651"/>
    </source>
</evidence>
<keyword evidence="7 13" id="KW-0067">ATP-binding</keyword>
<keyword evidence="5 10" id="KW-0812">Transmembrane</keyword>
<feature type="transmembrane region" description="Helical" evidence="10">
    <location>
        <begin position="241"/>
        <end position="263"/>
    </location>
</feature>
<evidence type="ECO:0000259" key="11">
    <source>
        <dbReference type="PROSITE" id="PS50893"/>
    </source>
</evidence>
<dbReference type="Proteomes" id="UP000028537">
    <property type="component" value="Unassembled WGS sequence"/>
</dbReference>
<evidence type="ECO:0000256" key="7">
    <source>
        <dbReference type="ARBA" id="ARBA00022840"/>
    </source>
</evidence>
<dbReference type="InterPro" id="IPR003593">
    <property type="entry name" value="AAA+_ATPase"/>
</dbReference>
<dbReference type="InterPro" id="IPR011527">
    <property type="entry name" value="ABC1_TM_dom"/>
</dbReference>
<evidence type="ECO:0000313" key="14">
    <source>
        <dbReference type="Proteomes" id="UP000028537"/>
    </source>
</evidence>
<evidence type="ECO:0000256" key="9">
    <source>
        <dbReference type="ARBA" id="ARBA00023136"/>
    </source>
</evidence>
<feature type="transmembrane region" description="Helical" evidence="10">
    <location>
        <begin position="124"/>
        <end position="145"/>
    </location>
</feature>
<dbReference type="OrthoDB" id="383768at2"/>
<reference evidence="13 14" key="1">
    <citation type="submission" date="2014-02" db="EMBL/GenBank/DDBJ databases">
        <title>Genome sequence of Ureaplasma diversum strain 246.</title>
        <authorList>
            <person name="Sirand-Pugnet P."/>
            <person name="Breton M."/>
            <person name="Dordet-Frisoni E."/>
            <person name="Baranowski E."/>
            <person name="Barre A."/>
            <person name="Couture C."/>
            <person name="Dupuy V."/>
            <person name="Gaurivaud P."/>
            <person name="Jacob D."/>
            <person name="Lemaitre C."/>
            <person name="Manso-Silvan L."/>
            <person name="Nikolski M."/>
            <person name="Nouvel L.-X."/>
            <person name="Poumarat F."/>
            <person name="Tardy F."/>
            <person name="Thebault P."/>
            <person name="Theil S."/>
            <person name="Citti C."/>
            <person name="Thiaucourt F."/>
            <person name="Blanchard A."/>
        </authorList>
    </citation>
    <scope>NUCLEOTIDE SEQUENCE [LARGE SCALE GENOMIC DNA]</scope>
    <source>
        <strain evidence="13 14">NCTC 246</strain>
    </source>
</reference>
<keyword evidence="6" id="KW-0547">Nucleotide-binding</keyword>
<accession>A0A084EWN8</accession>
<organism evidence="13 14">
    <name type="scientific">Ureaplasma diversum NCTC 246</name>
    <dbReference type="NCBI Taxonomy" id="1188241"/>
    <lineage>
        <taxon>Bacteria</taxon>
        <taxon>Bacillati</taxon>
        <taxon>Mycoplasmatota</taxon>
        <taxon>Mycoplasmoidales</taxon>
        <taxon>Mycoplasmoidaceae</taxon>
        <taxon>Ureaplasma</taxon>
    </lineage>
</organism>
<feature type="domain" description="ABC transmembrane type-1" evidence="12">
    <location>
        <begin position="1"/>
        <end position="264"/>
    </location>
</feature>
<dbReference type="GO" id="GO:0140359">
    <property type="term" value="F:ABC-type transporter activity"/>
    <property type="evidence" value="ECO:0007669"/>
    <property type="project" value="InterPro"/>
</dbReference>
<dbReference type="PROSITE" id="PS50929">
    <property type="entry name" value="ABC_TM1F"/>
    <property type="match status" value="1"/>
</dbReference>
<name>A0A084EWN8_9BACT</name>
<dbReference type="InterPro" id="IPR036640">
    <property type="entry name" value="ABC1_TM_sf"/>
</dbReference>
<evidence type="ECO:0000256" key="4">
    <source>
        <dbReference type="ARBA" id="ARBA00022475"/>
    </source>
</evidence>
<comment type="caution">
    <text evidence="13">The sequence shown here is derived from an EMBL/GenBank/DDBJ whole genome shotgun (WGS) entry which is preliminary data.</text>
</comment>
<evidence type="ECO:0000256" key="3">
    <source>
        <dbReference type="ARBA" id="ARBA00022448"/>
    </source>
</evidence>
<dbReference type="GO" id="GO:0005886">
    <property type="term" value="C:plasma membrane"/>
    <property type="evidence" value="ECO:0007669"/>
    <property type="project" value="UniProtKB-SubCell"/>
</dbReference>
<dbReference type="PANTHER" id="PTHR24221">
    <property type="entry name" value="ATP-BINDING CASSETTE SUB-FAMILY B"/>
    <property type="match status" value="1"/>
</dbReference>